<evidence type="ECO:0000313" key="2">
    <source>
        <dbReference type="Proteomes" id="UP000613580"/>
    </source>
</evidence>
<accession>A0A8H6RZ52</accession>
<evidence type="ECO:0008006" key="3">
    <source>
        <dbReference type="Google" id="ProtNLM"/>
    </source>
</evidence>
<comment type="caution">
    <text evidence="1">The sequence shown here is derived from an EMBL/GenBank/DDBJ whole genome shotgun (WGS) entry which is preliminary data.</text>
</comment>
<dbReference type="Gene3D" id="3.90.228.10">
    <property type="match status" value="1"/>
</dbReference>
<evidence type="ECO:0000313" key="1">
    <source>
        <dbReference type="EMBL" id="KAF7289618.1"/>
    </source>
</evidence>
<reference evidence="1" key="1">
    <citation type="submission" date="2020-05" db="EMBL/GenBank/DDBJ databases">
        <title>Mycena genomes resolve the evolution of fungal bioluminescence.</title>
        <authorList>
            <person name="Tsai I.J."/>
        </authorList>
    </citation>
    <scope>NUCLEOTIDE SEQUENCE</scope>
    <source>
        <strain evidence="1">110903Hualien_Pintung</strain>
    </source>
</reference>
<organism evidence="1 2">
    <name type="scientific">Mycena chlorophos</name>
    <name type="common">Agaric fungus</name>
    <name type="synonym">Agaricus chlorophos</name>
    <dbReference type="NCBI Taxonomy" id="658473"/>
    <lineage>
        <taxon>Eukaryota</taxon>
        <taxon>Fungi</taxon>
        <taxon>Dikarya</taxon>
        <taxon>Basidiomycota</taxon>
        <taxon>Agaricomycotina</taxon>
        <taxon>Agaricomycetes</taxon>
        <taxon>Agaricomycetidae</taxon>
        <taxon>Agaricales</taxon>
        <taxon>Marasmiineae</taxon>
        <taxon>Mycenaceae</taxon>
        <taxon>Mycena</taxon>
    </lineage>
</organism>
<protein>
    <recommendedName>
        <fullName evidence="3">PARP catalytic domain-containing protein</fullName>
    </recommendedName>
</protein>
<dbReference type="Proteomes" id="UP000613580">
    <property type="component" value="Unassembled WGS sequence"/>
</dbReference>
<dbReference type="AlphaFoldDB" id="A0A8H6RZ52"/>
<gene>
    <name evidence="1" type="ORF">HMN09_01324000</name>
</gene>
<name>A0A8H6RZ52_MYCCL</name>
<dbReference type="OrthoDB" id="2419903at2759"/>
<proteinExistence type="predicted"/>
<dbReference type="EMBL" id="JACAZE010000028">
    <property type="protein sequence ID" value="KAF7289618.1"/>
    <property type="molecule type" value="Genomic_DNA"/>
</dbReference>
<sequence>MPIWGLRHKSPTPVQSDMCEQCGQKPKFIEPGGSKHPYCSRSCAKKAGSAKGQQGPSPTACALRGCRATGKPAFSNYCSDEHGRQAVALGQTLGCDVCRELPRAAGHGDLCLACDRKFPGVRLKELASTSNAFKDVRTRLLSEWDGPNAARPKVDKVFQICVPRDVRARHDAYRYAVPGRVFGVLADFGSGKTRSKQRAGRVVRVFHSAQCICDMGTKGPVLCDFKSCGICCAVKSSFREFAFGEKFNTGRFGDGVYSYRNPSLADGHATSATSTPYRVMIACDAAVPSDYEVPDEQSMFLASADAIVPAFIVMYSV</sequence>
<keyword evidence="2" id="KW-1185">Reference proteome</keyword>
<dbReference type="SUPFAM" id="SSF56399">
    <property type="entry name" value="ADP-ribosylation"/>
    <property type="match status" value="1"/>
</dbReference>